<protein>
    <submittedName>
        <fullName evidence="1">Uncharacterized protein</fullName>
    </submittedName>
</protein>
<proteinExistence type="predicted"/>
<comment type="caution">
    <text evidence="1">The sequence shown here is derived from an EMBL/GenBank/DDBJ whole genome shotgun (WGS) entry which is preliminary data.</text>
</comment>
<evidence type="ECO:0000313" key="2">
    <source>
        <dbReference type="Proteomes" id="UP000765509"/>
    </source>
</evidence>
<gene>
    <name evidence="1" type="ORF">O181_064714</name>
</gene>
<accession>A0A9Q3EPN8</accession>
<reference evidence="1" key="1">
    <citation type="submission" date="2021-03" db="EMBL/GenBank/DDBJ databases">
        <title>Draft genome sequence of rust myrtle Austropuccinia psidii MF-1, a brazilian biotype.</title>
        <authorList>
            <person name="Quecine M.C."/>
            <person name="Pachon D.M.R."/>
            <person name="Bonatelli M.L."/>
            <person name="Correr F.H."/>
            <person name="Franceschini L.M."/>
            <person name="Leite T.F."/>
            <person name="Margarido G.R.A."/>
            <person name="Almeida C.A."/>
            <person name="Ferrarezi J.A."/>
            <person name="Labate C.A."/>
        </authorList>
    </citation>
    <scope>NUCLEOTIDE SEQUENCE</scope>
    <source>
        <strain evidence="1">MF-1</strain>
    </source>
</reference>
<evidence type="ECO:0000313" key="1">
    <source>
        <dbReference type="EMBL" id="MBW0524999.1"/>
    </source>
</evidence>
<dbReference type="EMBL" id="AVOT02031475">
    <property type="protein sequence ID" value="MBW0524999.1"/>
    <property type="molecule type" value="Genomic_DNA"/>
</dbReference>
<organism evidence="1 2">
    <name type="scientific">Austropuccinia psidii MF-1</name>
    <dbReference type="NCBI Taxonomy" id="1389203"/>
    <lineage>
        <taxon>Eukaryota</taxon>
        <taxon>Fungi</taxon>
        <taxon>Dikarya</taxon>
        <taxon>Basidiomycota</taxon>
        <taxon>Pucciniomycotina</taxon>
        <taxon>Pucciniomycetes</taxon>
        <taxon>Pucciniales</taxon>
        <taxon>Sphaerophragmiaceae</taxon>
        <taxon>Austropuccinia</taxon>
    </lineage>
</organism>
<dbReference type="Proteomes" id="UP000765509">
    <property type="component" value="Unassembled WGS sequence"/>
</dbReference>
<name>A0A9Q3EPN8_9BASI</name>
<keyword evidence="2" id="KW-1185">Reference proteome</keyword>
<sequence>MRINNMLVGSPTPPPIPLWLRLLLLFPHPRSPSAFHQITSHCLQPPNRLLPPVQGTSQSHNEALEEFTNMKPTPMIPQAIFSKFINQVFLENNPFLHMIPFVNGTHQNEMHPEFYEDLNSLLGNVLEGYPKEVVTGTFLKFLKNNS</sequence>
<dbReference type="AlphaFoldDB" id="A0A9Q3EPN8"/>